<dbReference type="EMBL" id="BNAL01000016">
    <property type="protein sequence ID" value="GHG03122.1"/>
    <property type="molecule type" value="Genomic_DNA"/>
</dbReference>
<dbReference type="RefSeq" id="WP_189642999.1">
    <property type="nucleotide sequence ID" value="NZ_BNAL01000016.1"/>
</dbReference>
<organism evidence="1 2">
    <name type="scientific">Deinococcus piscis</name>
    <dbReference type="NCBI Taxonomy" id="394230"/>
    <lineage>
        <taxon>Bacteria</taxon>
        <taxon>Thermotogati</taxon>
        <taxon>Deinococcota</taxon>
        <taxon>Deinococci</taxon>
        <taxon>Deinococcales</taxon>
        <taxon>Deinococcaceae</taxon>
        <taxon>Deinococcus</taxon>
    </lineage>
</organism>
<gene>
    <name evidence="1" type="ORF">GCM10017783_14290</name>
</gene>
<proteinExistence type="predicted"/>
<dbReference type="Proteomes" id="UP000632154">
    <property type="component" value="Unassembled WGS sequence"/>
</dbReference>
<comment type="caution">
    <text evidence="1">The sequence shown here is derived from an EMBL/GenBank/DDBJ whole genome shotgun (WGS) entry which is preliminary data.</text>
</comment>
<evidence type="ECO:0000313" key="1">
    <source>
        <dbReference type="EMBL" id="GHG03122.1"/>
    </source>
</evidence>
<keyword evidence="2" id="KW-1185">Reference proteome</keyword>
<reference evidence="2" key="1">
    <citation type="journal article" date="2019" name="Int. J. Syst. Evol. Microbiol.">
        <title>The Global Catalogue of Microorganisms (GCM) 10K type strain sequencing project: providing services to taxonomists for standard genome sequencing and annotation.</title>
        <authorList>
            <consortium name="The Broad Institute Genomics Platform"/>
            <consortium name="The Broad Institute Genome Sequencing Center for Infectious Disease"/>
            <person name="Wu L."/>
            <person name="Ma J."/>
        </authorList>
    </citation>
    <scope>NUCLEOTIDE SEQUENCE [LARGE SCALE GENOMIC DNA]</scope>
    <source>
        <strain evidence="2">CGMCC 1.18439</strain>
    </source>
</reference>
<sequence length="99" mass="10566">MTLPPPDLPPGSPADLLPGAIPAALFDLAVNRAAAALRGLQGTAAERALRQWHARTRFARRVPLPEVARALALRPPIGDPWHWTGGPEGCWQPGKAPFP</sequence>
<protein>
    <submittedName>
        <fullName evidence="1">Uncharacterized protein</fullName>
    </submittedName>
</protein>
<evidence type="ECO:0000313" key="2">
    <source>
        <dbReference type="Proteomes" id="UP000632154"/>
    </source>
</evidence>
<name>A0ABQ3K5M2_9DEIO</name>
<accession>A0ABQ3K5M2</accession>